<sequence>ENIEPFCEELKRDTCSPLFEQAAQIRQKCAPVYYFQDPYDSCAFVYRCRNKMCQYGNLMLNIGDELNQIQTDIFSANVKCVCEVPPIVTCQRKQETTQLSSKRSF</sequence>
<protein>
    <submittedName>
        <fullName evidence="1">Uncharacterized protein</fullName>
    </submittedName>
</protein>
<comment type="caution">
    <text evidence="1">The sequence shown here is derived from an EMBL/GenBank/DDBJ whole genome shotgun (WGS) entry which is preliminary data.</text>
</comment>
<dbReference type="Proteomes" id="UP000752696">
    <property type="component" value="Unassembled WGS sequence"/>
</dbReference>
<evidence type="ECO:0000313" key="2">
    <source>
        <dbReference type="Proteomes" id="UP000752696"/>
    </source>
</evidence>
<dbReference type="OrthoDB" id="365605at2759"/>
<keyword evidence="2" id="KW-1185">Reference proteome</keyword>
<dbReference type="EMBL" id="CAJDYZ010008621">
    <property type="protein sequence ID" value="CAD1475599.1"/>
    <property type="molecule type" value="Genomic_DNA"/>
</dbReference>
<organism evidence="1 2">
    <name type="scientific">Heterotrigona itama</name>
    <dbReference type="NCBI Taxonomy" id="395501"/>
    <lineage>
        <taxon>Eukaryota</taxon>
        <taxon>Metazoa</taxon>
        <taxon>Ecdysozoa</taxon>
        <taxon>Arthropoda</taxon>
        <taxon>Hexapoda</taxon>
        <taxon>Insecta</taxon>
        <taxon>Pterygota</taxon>
        <taxon>Neoptera</taxon>
        <taxon>Endopterygota</taxon>
        <taxon>Hymenoptera</taxon>
        <taxon>Apocrita</taxon>
        <taxon>Aculeata</taxon>
        <taxon>Apoidea</taxon>
        <taxon>Anthophila</taxon>
        <taxon>Apidae</taxon>
        <taxon>Heterotrigona</taxon>
    </lineage>
</organism>
<evidence type="ECO:0000313" key="1">
    <source>
        <dbReference type="EMBL" id="CAD1475599.1"/>
    </source>
</evidence>
<accession>A0A6V7H9L5</accession>
<name>A0A6V7H9L5_9HYME</name>
<reference evidence="1" key="1">
    <citation type="submission" date="2020-07" db="EMBL/GenBank/DDBJ databases">
        <authorList>
            <person name="Nazaruddin N."/>
        </authorList>
    </citation>
    <scope>NUCLEOTIDE SEQUENCE</scope>
</reference>
<proteinExistence type="predicted"/>
<gene>
    <name evidence="1" type="ORF">MHI_LOCUS586808</name>
</gene>
<dbReference type="AlphaFoldDB" id="A0A6V7H9L5"/>
<feature type="non-terminal residue" evidence="1">
    <location>
        <position position="105"/>
    </location>
</feature>